<evidence type="ECO:0000256" key="1">
    <source>
        <dbReference type="ARBA" id="ARBA00004236"/>
    </source>
</evidence>
<protein>
    <submittedName>
        <fullName evidence="10">Cytochrome c</fullName>
    </submittedName>
</protein>
<dbReference type="RefSeq" id="WP_219042166.1">
    <property type="nucleotide sequence ID" value="NZ_JAHWDQ010000001.1"/>
</dbReference>
<keyword evidence="3 8" id="KW-0479">Metal-binding</keyword>
<feature type="domain" description="Cytochrome c" evidence="9">
    <location>
        <begin position="45"/>
        <end position="148"/>
    </location>
</feature>
<dbReference type="EMBL" id="JAHWDQ010000001">
    <property type="protein sequence ID" value="MBW2939932.1"/>
    <property type="molecule type" value="Genomic_DNA"/>
</dbReference>
<keyword evidence="8" id="KW-0349">Heme</keyword>
<feature type="domain" description="Cytochrome c" evidence="9">
    <location>
        <begin position="190"/>
        <end position="306"/>
    </location>
</feature>
<evidence type="ECO:0000313" key="11">
    <source>
        <dbReference type="Proteomes" id="UP001166291"/>
    </source>
</evidence>
<keyword evidence="7" id="KW-0472">Membrane</keyword>
<keyword evidence="6 8" id="KW-0408">Iron</keyword>
<evidence type="ECO:0000259" key="9">
    <source>
        <dbReference type="PROSITE" id="PS51007"/>
    </source>
</evidence>
<proteinExistence type="predicted"/>
<reference evidence="10" key="1">
    <citation type="submission" date="2021-07" db="EMBL/GenBank/DDBJ databases">
        <title>Zhongshania sp. CAU 1632 isolated from seawater.</title>
        <authorList>
            <person name="Kim W."/>
        </authorList>
    </citation>
    <scope>NUCLEOTIDE SEQUENCE</scope>
    <source>
        <strain evidence="10">CAU 1632</strain>
    </source>
</reference>
<dbReference type="InterPro" id="IPR051459">
    <property type="entry name" value="Cytochrome_c-type_DH"/>
</dbReference>
<dbReference type="InterPro" id="IPR014353">
    <property type="entry name" value="Membr-bd_ADH_cyt_c"/>
</dbReference>
<evidence type="ECO:0000256" key="4">
    <source>
        <dbReference type="ARBA" id="ARBA00022729"/>
    </source>
</evidence>
<comment type="caution">
    <text evidence="10">The sequence shown here is derived from an EMBL/GenBank/DDBJ whole genome shotgun (WGS) entry which is preliminary data.</text>
</comment>
<dbReference type="Pfam" id="PF13442">
    <property type="entry name" value="Cytochrome_CBB3"/>
    <property type="match status" value="1"/>
</dbReference>
<evidence type="ECO:0000256" key="5">
    <source>
        <dbReference type="ARBA" id="ARBA00022737"/>
    </source>
</evidence>
<dbReference type="PANTHER" id="PTHR35008">
    <property type="entry name" value="BLL4482 PROTEIN-RELATED"/>
    <property type="match status" value="1"/>
</dbReference>
<keyword evidence="5" id="KW-0677">Repeat</keyword>
<comment type="subcellular location">
    <subcellularLocation>
        <location evidence="1">Cell membrane</location>
    </subcellularLocation>
</comment>
<dbReference type="Pfam" id="PF00034">
    <property type="entry name" value="Cytochrom_C"/>
    <property type="match status" value="1"/>
</dbReference>
<keyword evidence="4" id="KW-0732">Signal</keyword>
<accession>A0ABS6VNN1</accession>
<dbReference type="PROSITE" id="PS51007">
    <property type="entry name" value="CYTC"/>
    <property type="match status" value="3"/>
</dbReference>
<keyword evidence="2" id="KW-1003">Cell membrane</keyword>
<organism evidence="10 11">
    <name type="scientific">Zhongshania aquimaris</name>
    <dbReference type="NCBI Taxonomy" id="2857107"/>
    <lineage>
        <taxon>Bacteria</taxon>
        <taxon>Pseudomonadati</taxon>
        <taxon>Pseudomonadota</taxon>
        <taxon>Gammaproteobacteria</taxon>
        <taxon>Cellvibrionales</taxon>
        <taxon>Spongiibacteraceae</taxon>
        <taxon>Zhongshania</taxon>
    </lineage>
</organism>
<name>A0ABS6VNN1_9GAMM</name>
<evidence type="ECO:0000256" key="6">
    <source>
        <dbReference type="ARBA" id="ARBA00023004"/>
    </source>
</evidence>
<evidence type="ECO:0000256" key="7">
    <source>
        <dbReference type="ARBA" id="ARBA00023136"/>
    </source>
</evidence>
<dbReference type="PIRSF" id="PIRSF000018">
    <property type="entry name" value="Mb_ADH_cyt_c"/>
    <property type="match status" value="1"/>
</dbReference>
<evidence type="ECO:0000256" key="2">
    <source>
        <dbReference type="ARBA" id="ARBA00022475"/>
    </source>
</evidence>
<keyword evidence="11" id="KW-1185">Reference proteome</keyword>
<evidence type="ECO:0000256" key="8">
    <source>
        <dbReference type="PROSITE-ProRule" id="PRU00433"/>
    </source>
</evidence>
<sequence>MESKTNKYIALVALGAFVLLVIVLAAVYVLDRDYPEPRALDALNASLEQGEYLARAGNCYACHTSDERQPFAGGVAFKTDFGTLYSTNITPDPETGLGKWQFGDFYRAMKYGVGRMGQHLYPAFPYTDFAKLTDDDIASLFLFVQELKPISATAKANELRFPYNQRLLLAGWKWLFHDAQTFEPNMDSSEEWNRGAYLVEGPGHCGACHTPRNVLGAEKEAWALSGGIQEDKTKLGHYRRWSAVNLTSADTGLASWSKTDIAAFLKTGKNPLAIVHGPMREVVMHSSSYLSEQDLLAMAEYIKSLPAKSPPSGSEGTAEQLAEGEIVYTVHCGSCHLPTGLGSEGLGVTLHQNPIVQAADPASLINVILYGPHLPGPPFSVDRSPMKMFGKRLSDVDIAAVSTYLRANFNNRAGAVSPEQVKVQR</sequence>
<dbReference type="InterPro" id="IPR009056">
    <property type="entry name" value="Cyt_c-like_dom"/>
</dbReference>
<feature type="domain" description="Cytochrome c" evidence="9">
    <location>
        <begin position="319"/>
        <end position="409"/>
    </location>
</feature>
<gene>
    <name evidence="10" type="ORF">KXJ70_04055</name>
</gene>
<evidence type="ECO:0000256" key="3">
    <source>
        <dbReference type="ARBA" id="ARBA00022723"/>
    </source>
</evidence>
<evidence type="ECO:0000313" key="10">
    <source>
        <dbReference type="EMBL" id="MBW2939932.1"/>
    </source>
</evidence>
<dbReference type="Proteomes" id="UP001166291">
    <property type="component" value="Unassembled WGS sequence"/>
</dbReference>
<dbReference type="PANTHER" id="PTHR35008:SF8">
    <property type="entry name" value="ALCOHOL DEHYDROGENASE CYTOCHROME C SUBUNIT"/>
    <property type="match status" value="1"/>
</dbReference>